<dbReference type="GO" id="GO:0005634">
    <property type="term" value="C:nucleus"/>
    <property type="evidence" value="ECO:0007669"/>
    <property type="project" value="TreeGrafter"/>
</dbReference>
<dbReference type="Proteomes" id="UP000326939">
    <property type="component" value="Chromosome 15"/>
</dbReference>
<evidence type="ECO:0000256" key="1">
    <source>
        <dbReference type="SAM" id="MobiDB-lite"/>
    </source>
</evidence>
<dbReference type="AlphaFoldDB" id="A0A5N5K0H9"/>
<evidence type="ECO:0000259" key="2">
    <source>
        <dbReference type="SMART" id="SM00327"/>
    </source>
</evidence>
<comment type="caution">
    <text evidence="3">The sequence shown here is derived from an EMBL/GenBank/DDBJ whole genome shotgun (WGS) entry which is preliminary data.</text>
</comment>
<dbReference type="InterPro" id="IPR036465">
    <property type="entry name" value="vWFA_dom_sf"/>
</dbReference>
<feature type="compositionally biased region" description="Low complexity" evidence="1">
    <location>
        <begin position="13"/>
        <end position="24"/>
    </location>
</feature>
<keyword evidence="4" id="KW-1185">Reference proteome</keyword>
<dbReference type="SUPFAM" id="SSF53300">
    <property type="entry name" value="vWA-like"/>
    <property type="match status" value="1"/>
</dbReference>
<feature type="compositionally biased region" description="Polar residues" evidence="1">
    <location>
        <begin position="25"/>
        <end position="38"/>
    </location>
</feature>
<dbReference type="EMBL" id="VDCV01000015">
    <property type="protein sequence ID" value="KAB5525059.1"/>
    <property type="molecule type" value="Genomic_DNA"/>
</dbReference>
<organism evidence="3 4">
    <name type="scientific">Salix brachista</name>
    <dbReference type="NCBI Taxonomy" id="2182728"/>
    <lineage>
        <taxon>Eukaryota</taxon>
        <taxon>Viridiplantae</taxon>
        <taxon>Streptophyta</taxon>
        <taxon>Embryophyta</taxon>
        <taxon>Tracheophyta</taxon>
        <taxon>Spermatophyta</taxon>
        <taxon>Magnoliopsida</taxon>
        <taxon>eudicotyledons</taxon>
        <taxon>Gunneridae</taxon>
        <taxon>Pentapetalae</taxon>
        <taxon>rosids</taxon>
        <taxon>fabids</taxon>
        <taxon>Malpighiales</taxon>
        <taxon>Salicaceae</taxon>
        <taxon>Saliceae</taxon>
        <taxon>Salix</taxon>
    </lineage>
</organism>
<dbReference type="GO" id="GO:0004842">
    <property type="term" value="F:ubiquitin-protein transferase activity"/>
    <property type="evidence" value="ECO:0007669"/>
    <property type="project" value="TreeGrafter"/>
</dbReference>
<protein>
    <recommendedName>
        <fullName evidence="2">VWFA domain-containing protein</fullName>
    </recommendedName>
</protein>
<evidence type="ECO:0000313" key="3">
    <source>
        <dbReference type="EMBL" id="KAB5525059.1"/>
    </source>
</evidence>
<name>A0A5N5K0H9_9ROSI</name>
<feature type="compositionally biased region" description="Low complexity" evidence="1">
    <location>
        <begin position="360"/>
        <end position="369"/>
    </location>
</feature>
<gene>
    <name evidence="3" type="ORF">DKX38_022808</name>
</gene>
<evidence type="ECO:0000313" key="4">
    <source>
        <dbReference type="Proteomes" id="UP000326939"/>
    </source>
</evidence>
<dbReference type="PANTHER" id="PTHR45751">
    <property type="entry name" value="COPINE FAMILY PROTEIN 1"/>
    <property type="match status" value="1"/>
</dbReference>
<dbReference type="PANTHER" id="PTHR45751:SF38">
    <property type="entry name" value="E3 UBIQUITIN-PROTEIN LIGASE RGLG5-LIKE"/>
    <property type="match status" value="1"/>
</dbReference>
<dbReference type="GO" id="GO:0016567">
    <property type="term" value="P:protein ubiquitination"/>
    <property type="evidence" value="ECO:0007669"/>
    <property type="project" value="TreeGrafter"/>
</dbReference>
<dbReference type="InterPro" id="IPR010734">
    <property type="entry name" value="Copine_C"/>
</dbReference>
<dbReference type="SMART" id="SM00327">
    <property type="entry name" value="VWA"/>
    <property type="match status" value="1"/>
</dbReference>
<dbReference type="InterPro" id="IPR002035">
    <property type="entry name" value="VWF_A"/>
</dbReference>
<feature type="region of interest" description="Disordered" evidence="1">
    <location>
        <begin position="345"/>
        <end position="380"/>
    </location>
</feature>
<dbReference type="Pfam" id="PF07002">
    <property type="entry name" value="Copine"/>
    <property type="match status" value="1"/>
</dbReference>
<sequence length="603" mass="67868">MGGILSTRKSSRHPSSSHSWNHNSYPQSPYAQTSQEHTAYQHYPPSPQSYGDRAPNSRRLERKYSRIDDNYNSLEQVTDALARAGLESSNLIVGIDFTKSNEWTGARSFNRRSLHHIGDEQNPYEHAISIIGKTLSSFDEDNLIPCFGFGDASTHDQEVFSFFPDERFCNGFAEVLSRYRELAPQLRLAGPTSFAPVIEMAITIVEQSHGQYHVLLIIADGQVTRSVDTERGQLSPQEKRTVEAIVKASEYPLSIILVGVGDGPWDMMKEFDDNIPARAFDNFQFVNFTEIMSKNMDRSRKEAEFSLSALMEIPSQYKATLELNILGATRGKGIDRVSLPPPQYGAGATSFRNPKPAQTSSPRPSAPSSGRKDVVGTAFPGSSTSDNHVLHIQSEWNEFKLLIDINSSVPFASPILRIWHLVVDISTVTPCYVYANGPVLGVDVHNKSDGRSWEVKHRPASTNSSGSLQESLATSLFGMSPVRKYSYHRLGHEGWSDEEAEEERAFRRIRDFSRVNKFTIRKRLKLRIPGLRRFSRKRARLFSRVKISWLKAWKRLKNGQAHINDLFGGNFLVMQVSPAPFKCGERRFALNGMPPRYPLGKIA</sequence>
<feature type="domain" description="VWFA" evidence="2">
    <location>
        <begin position="88"/>
        <end position="291"/>
    </location>
</feature>
<feature type="region of interest" description="Disordered" evidence="1">
    <location>
        <begin position="1"/>
        <end position="56"/>
    </location>
</feature>
<accession>A0A5N5K0H9</accession>
<reference evidence="4" key="1">
    <citation type="journal article" date="2019" name="Gigascience">
        <title>De novo genome assembly of the endangered Acer yangbiense, a plant species with extremely small populations endemic to Yunnan Province, China.</title>
        <authorList>
            <person name="Yang J."/>
            <person name="Wariss H.M."/>
            <person name="Tao L."/>
            <person name="Zhang R."/>
            <person name="Yun Q."/>
            <person name="Hollingsworth P."/>
            <person name="Dao Z."/>
            <person name="Luo G."/>
            <person name="Guo H."/>
            <person name="Ma Y."/>
            <person name="Sun W."/>
        </authorList>
    </citation>
    <scope>NUCLEOTIDE SEQUENCE [LARGE SCALE GENOMIC DNA]</scope>
    <source>
        <strain evidence="4">cv. br00</strain>
    </source>
</reference>
<proteinExistence type="predicted"/>
<dbReference type="InterPro" id="IPR052079">
    <property type="entry name" value="E3_ligase/Copine_domain"/>
</dbReference>
<feature type="compositionally biased region" description="Polar residues" evidence="1">
    <location>
        <begin position="350"/>
        <end position="359"/>
    </location>
</feature>